<dbReference type="SUPFAM" id="SSF46689">
    <property type="entry name" value="Homeodomain-like"/>
    <property type="match status" value="1"/>
</dbReference>
<dbReference type="Proteomes" id="UP000304148">
    <property type="component" value="Chromosome"/>
</dbReference>
<feature type="region of interest" description="Disordered" evidence="3">
    <location>
        <begin position="207"/>
        <end position="226"/>
    </location>
</feature>
<dbReference type="PRINTS" id="PR00455">
    <property type="entry name" value="HTHTETR"/>
</dbReference>
<feature type="domain" description="HTH tetR-type" evidence="4">
    <location>
        <begin position="5"/>
        <end position="65"/>
    </location>
</feature>
<dbReference type="EMBL" id="LS992241">
    <property type="protein sequence ID" value="SYX83816.1"/>
    <property type="molecule type" value="Genomic_DNA"/>
</dbReference>
<dbReference type="PANTHER" id="PTHR30328">
    <property type="entry name" value="TRANSCRIPTIONAL REPRESSOR"/>
    <property type="match status" value="1"/>
</dbReference>
<dbReference type="PROSITE" id="PS50977">
    <property type="entry name" value="HTH_TETR_2"/>
    <property type="match status" value="1"/>
</dbReference>
<dbReference type="Gene3D" id="1.10.357.10">
    <property type="entry name" value="Tetracycline Repressor, domain 2"/>
    <property type="match status" value="1"/>
</dbReference>
<dbReference type="InterPro" id="IPR050109">
    <property type="entry name" value="HTH-type_TetR-like_transc_reg"/>
</dbReference>
<evidence type="ECO:0000313" key="5">
    <source>
        <dbReference type="EMBL" id="SYX83816.1"/>
    </source>
</evidence>
<evidence type="ECO:0000256" key="3">
    <source>
        <dbReference type="SAM" id="MobiDB-lite"/>
    </source>
</evidence>
<evidence type="ECO:0000313" key="6">
    <source>
        <dbReference type="Proteomes" id="UP000304148"/>
    </source>
</evidence>
<proteinExistence type="predicted"/>
<dbReference type="SUPFAM" id="SSF48498">
    <property type="entry name" value="Tetracyclin repressor-like, C-terminal domain"/>
    <property type="match status" value="1"/>
</dbReference>
<feature type="DNA-binding region" description="H-T-H motif" evidence="2">
    <location>
        <begin position="28"/>
        <end position="47"/>
    </location>
</feature>
<dbReference type="InterPro" id="IPR009057">
    <property type="entry name" value="Homeodomain-like_sf"/>
</dbReference>
<dbReference type="InterPro" id="IPR036271">
    <property type="entry name" value="Tet_transcr_reg_TetR-rel_C_sf"/>
</dbReference>
<dbReference type="GO" id="GO:0006355">
    <property type="term" value="P:regulation of DNA-templated transcription"/>
    <property type="evidence" value="ECO:0007669"/>
    <property type="project" value="UniProtKB-ARBA"/>
</dbReference>
<dbReference type="Gene3D" id="1.10.10.60">
    <property type="entry name" value="Homeodomain-like"/>
    <property type="match status" value="1"/>
</dbReference>
<keyword evidence="1 2" id="KW-0238">DNA-binding</keyword>
<reference evidence="6" key="1">
    <citation type="submission" date="2018-08" db="EMBL/GenBank/DDBJ databases">
        <authorList>
            <person name="Chevrot R."/>
        </authorList>
    </citation>
    <scope>NUCLEOTIDE SEQUENCE [LARGE SCALE GENOMIC DNA]</scope>
</reference>
<dbReference type="AlphaFoldDB" id="A0A383RBY0"/>
<dbReference type="Pfam" id="PF00440">
    <property type="entry name" value="TetR_N"/>
    <property type="match status" value="1"/>
</dbReference>
<dbReference type="RefSeq" id="WP_138185825.1">
    <property type="nucleotide sequence ID" value="NZ_LS992241.1"/>
</dbReference>
<feature type="compositionally biased region" description="Basic and acidic residues" evidence="3">
    <location>
        <begin position="217"/>
        <end position="226"/>
    </location>
</feature>
<organism evidence="5 6">
    <name type="scientific">Paenibacillus alvei</name>
    <name type="common">Bacillus alvei</name>
    <dbReference type="NCBI Taxonomy" id="44250"/>
    <lineage>
        <taxon>Bacteria</taxon>
        <taxon>Bacillati</taxon>
        <taxon>Bacillota</taxon>
        <taxon>Bacilli</taxon>
        <taxon>Bacillales</taxon>
        <taxon>Paenibacillaceae</taxon>
        <taxon>Paenibacillus</taxon>
    </lineage>
</organism>
<evidence type="ECO:0000256" key="2">
    <source>
        <dbReference type="PROSITE-ProRule" id="PRU00335"/>
    </source>
</evidence>
<name>A0A383RBY0_PAEAL</name>
<evidence type="ECO:0000256" key="1">
    <source>
        <dbReference type="ARBA" id="ARBA00023125"/>
    </source>
</evidence>
<dbReference type="PANTHER" id="PTHR30328:SF54">
    <property type="entry name" value="HTH-TYPE TRANSCRIPTIONAL REPRESSOR SCO4008"/>
    <property type="match status" value="1"/>
</dbReference>
<evidence type="ECO:0000259" key="4">
    <source>
        <dbReference type="PROSITE" id="PS50977"/>
    </source>
</evidence>
<dbReference type="InterPro" id="IPR001647">
    <property type="entry name" value="HTH_TetR"/>
</dbReference>
<sequence length="226" mass="26666">MPVRLYEREKVLRACISVFASNGYKNTSTGMLAKAAGTSKALIFHHFTSKKKLYFSLLDHCIEKLSSEIQADYILDNEDFFEAIDTISRLKLNYFRKHANEYKLVYEAFYLTPDELKEDIELKYGHAIALRYQEWERLFEKVQLREGVQRRQAFELIKITLEHFQRKFIVELKDIDNIEEECLDVLLDEMKRFCCMIRHGIASDTNDTTADPMIDGSGERERERKI</sequence>
<dbReference type="GO" id="GO:0003677">
    <property type="term" value="F:DNA binding"/>
    <property type="evidence" value="ECO:0007669"/>
    <property type="project" value="UniProtKB-UniRule"/>
</dbReference>
<accession>A0A383RBY0</accession>
<gene>
    <name evidence="5" type="ORF">PBLR_12238</name>
</gene>
<protein>
    <submittedName>
        <fullName evidence="5">TetR family transcriptional regulator</fullName>
    </submittedName>
</protein>